<dbReference type="GO" id="GO:0015074">
    <property type="term" value="P:DNA integration"/>
    <property type="evidence" value="ECO:0007669"/>
    <property type="project" value="InterPro"/>
</dbReference>
<dbReference type="InterPro" id="IPR002104">
    <property type="entry name" value="Integrase_catalytic"/>
</dbReference>
<keyword evidence="3" id="KW-0808">Transferase</keyword>
<evidence type="ECO:0000256" key="4">
    <source>
        <dbReference type="ARBA" id="ARBA00022801"/>
    </source>
</evidence>
<dbReference type="InterPro" id="IPR010998">
    <property type="entry name" value="Integrase_recombinase_N"/>
</dbReference>
<dbReference type="GO" id="GO:0003677">
    <property type="term" value="F:DNA binding"/>
    <property type="evidence" value="ECO:0007669"/>
    <property type="project" value="UniProtKB-KW"/>
</dbReference>
<name>A0A8S5LRF6_9CAUD</name>
<evidence type="ECO:0000256" key="6">
    <source>
        <dbReference type="ARBA" id="ARBA00023172"/>
    </source>
</evidence>
<keyword evidence="5" id="KW-0238">DNA-binding</keyword>
<evidence type="ECO:0000256" key="5">
    <source>
        <dbReference type="ARBA" id="ARBA00023125"/>
    </source>
</evidence>
<dbReference type="GO" id="GO:0006310">
    <property type="term" value="P:DNA recombination"/>
    <property type="evidence" value="ECO:0007669"/>
    <property type="project" value="UniProtKB-KW"/>
</dbReference>
<protein>
    <recommendedName>
        <fullName evidence="2">Integrase</fullName>
    </recommendedName>
</protein>
<dbReference type="InterPro" id="IPR011010">
    <property type="entry name" value="DNA_brk_join_enz"/>
</dbReference>
<dbReference type="Pfam" id="PF00589">
    <property type="entry name" value="Phage_integrase"/>
    <property type="match status" value="1"/>
</dbReference>
<evidence type="ECO:0000259" key="8">
    <source>
        <dbReference type="PROSITE" id="PS51898"/>
    </source>
</evidence>
<reference evidence="9" key="1">
    <citation type="journal article" date="2021" name="Proc. Natl. Acad. Sci. U.S.A.">
        <title>A Catalog of Tens of Thousands of Viruses from Human Metagenomes Reveals Hidden Associations with Chronic Diseases.</title>
        <authorList>
            <person name="Tisza M.J."/>
            <person name="Buck C.B."/>
        </authorList>
    </citation>
    <scope>NUCLEOTIDE SEQUENCE</scope>
    <source>
        <strain evidence="9">Ct7EW56</strain>
    </source>
</reference>
<organism evidence="9">
    <name type="scientific">Siphoviridae sp. ct7EW56</name>
    <dbReference type="NCBI Taxonomy" id="2827562"/>
    <lineage>
        <taxon>Viruses</taxon>
        <taxon>Duplodnaviria</taxon>
        <taxon>Heunggongvirae</taxon>
        <taxon>Uroviricota</taxon>
        <taxon>Caudoviricetes</taxon>
    </lineage>
</organism>
<proteinExistence type="inferred from homology"/>
<dbReference type="SUPFAM" id="SSF56349">
    <property type="entry name" value="DNA breaking-rejoining enzymes"/>
    <property type="match status" value="1"/>
</dbReference>
<dbReference type="PANTHER" id="PTHR30349:SF41">
    <property type="entry name" value="INTEGRASE_RECOMBINASE PROTEIN MJ0367-RELATED"/>
    <property type="match status" value="1"/>
</dbReference>
<keyword evidence="6" id="KW-0233">DNA recombination</keyword>
<comment type="similarity">
    <text evidence="1">Belongs to the 'phage' integrase family.</text>
</comment>
<keyword evidence="4" id="KW-0378">Hydrolase</keyword>
<dbReference type="PANTHER" id="PTHR30349">
    <property type="entry name" value="PHAGE INTEGRASE-RELATED"/>
    <property type="match status" value="1"/>
</dbReference>
<dbReference type="GO" id="GO:0016740">
    <property type="term" value="F:transferase activity"/>
    <property type="evidence" value="ECO:0007669"/>
    <property type="project" value="UniProtKB-KW"/>
</dbReference>
<dbReference type="InterPro" id="IPR050090">
    <property type="entry name" value="Tyrosine_recombinase_XerCD"/>
</dbReference>
<evidence type="ECO:0000313" key="9">
    <source>
        <dbReference type="EMBL" id="DAD72629.1"/>
    </source>
</evidence>
<dbReference type="PROSITE" id="PS51898">
    <property type="entry name" value="TYR_RECOMBINASE"/>
    <property type="match status" value="1"/>
</dbReference>
<keyword evidence="7" id="KW-1179">Viral genome integration</keyword>
<dbReference type="GO" id="GO:0016787">
    <property type="term" value="F:hydrolase activity"/>
    <property type="evidence" value="ECO:0007669"/>
    <property type="project" value="UniProtKB-KW"/>
</dbReference>
<evidence type="ECO:0000256" key="1">
    <source>
        <dbReference type="ARBA" id="ARBA00008857"/>
    </source>
</evidence>
<dbReference type="Gene3D" id="1.10.443.10">
    <property type="entry name" value="Intergrase catalytic core"/>
    <property type="match status" value="1"/>
</dbReference>
<accession>A0A8S5LRF6</accession>
<keyword evidence="7" id="KW-1160">Virus entry into host cell</keyword>
<dbReference type="GO" id="GO:0075713">
    <property type="term" value="P:establishment of integrated proviral latency"/>
    <property type="evidence" value="ECO:0007669"/>
    <property type="project" value="UniProtKB-KW"/>
</dbReference>
<dbReference type="InterPro" id="IPR013762">
    <property type="entry name" value="Integrase-like_cat_sf"/>
</dbReference>
<dbReference type="GO" id="GO:0044826">
    <property type="term" value="P:viral genome integration into host DNA"/>
    <property type="evidence" value="ECO:0007669"/>
    <property type="project" value="UniProtKB-KW"/>
</dbReference>
<dbReference type="CDD" id="cd01189">
    <property type="entry name" value="INT_ICEBs1_C_like"/>
    <property type="match status" value="1"/>
</dbReference>
<evidence type="ECO:0000256" key="2">
    <source>
        <dbReference type="ARBA" id="ARBA00016082"/>
    </source>
</evidence>
<sequence>MELSDKELLNFAIENGIIDISDIQQKIEMNERNRYIENHNYSIWQSKDGKFYTYLPDEKYNRGKRLIKRTTEQALNDAIVQFYKEQENEPYIDDVFDEWLDRKLKYGEIEKQTADRYKTDFIKYIKNSHIALIKFRYITEDDLEDFIRTTIKEKQLTSKAWGNLRTLINGIFKRGKKRGLTSISITSFIGDLEISDKSFKKTYTSSEEQVFTDSEESKIEWCINAEHDSLLGLGVLLTFQTGLRSGELSALTWKDVKEDSISITKTEIRYRDEDGNYVFDVRDAPKTKAGYRTVYLTPEAKMIIKRIRALNPFNDYLFFKDGQRIKGYLFSRKLYRVCNKLGIKQRSLHKIRKTYSTKLIDANVPDSVIENQMGHEDIETTKKYYYFNNHGRDEVKELVMNALCRKGNTGNTLKS</sequence>
<feature type="domain" description="Tyr recombinase" evidence="8">
    <location>
        <begin position="198"/>
        <end position="400"/>
    </location>
</feature>
<dbReference type="Gene3D" id="1.10.150.130">
    <property type="match status" value="1"/>
</dbReference>
<evidence type="ECO:0000256" key="7">
    <source>
        <dbReference type="ARBA" id="ARBA00023195"/>
    </source>
</evidence>
<evidence type="ECO:0000256" key="3">
    <source>
        <dbReference type="ARBA" id="ARBA00022679"/>
    </source>
</evidence>
<keyword evidence="7" id="KW-0229">DNA integration</keyword>
<dbReference type="EMBL" id="BK015904">
    <property type="protein sequence ID" value="DAD72629.1"/>
    <property type="molecule type" value="Genomic_DNA"/>
</dbReference>